<dbReference type="PRINTS" id="PR00344">
    <property type="entry name" value="BCTRLSENSOR"/>
</dbReference>
<name>A0A1B2DE09_9BACL</name>
<evidence type="ECO:0000256" key="4">
    <source>
        <dbReference type="ARBA" id="ARBA00022553"/>
    </source>
</evidence>
<dbReference type="GO" id="GO:0005886">
    <property type="term" value="C:plasma membrane"/>
    <property type="evidence" value="ECO:0007669"/>
    <property type="project" value="TreeGrafter"/>
</dbReference>
<evidence type="ECO:0000256" key="6">
    <source>
        <dbReference type="ARBA" id="ARBA00022741"/>
    </source>
</evidence>
<evidence type="ECO:0000256" key="1">
    <source>
        <dbReference type="ARBA" id="ARBA00000085"/>
    </source>
</evidence>
<dbReference type="GO" id="GO:0004721">
    <property type="term" value="F:phosphoprotein phosphatase activity"/>
    <property type="evidence" value="ECO:0007669"/>
    <property type="project" value="TreeGrafter"/>
</dbReference>
<dbReference type="GO" id="GO:0016036">
    <property type="term" value="P:cellular response to phosphate starvation"/>
    <property type="evidence" value="ECO:0007669"/>
    <property type="project" value="TreeGrafter"/>
</dbReference>
<dbReference type="CDD" id="cd00082">
    <property type="entry name" value="HisKA"/>
    <property type="match status" value="1"/>
</dbReference>
<evidence type="ECO:0000256" key="5">
    <source>
        <dbReference type="ARBA" id="ARBA00022679"/>
    </source>
</evidence>
<dbReference type="EMBL" id="CP016808">
    <property type="protein sequence ID" value="ANY65925.1"/>
    <property type="molecule type" value="Genomic_DNA"/>
</dbReference>
<dbReference type="PANTHER" id="PTHR45453">
    <property type="entry name" value="PHOSPHATE REGULON SENSOR PROTEIN PHOR"/>
    <property type="match status" value="1"/>
</dbReference>
<evidence type="ECO:0000313" key="12">
    <source>
        <dbReference type="EMBL" id="ANY65925.1"/>
    </source>
</evidence>
<dbReference type="Gene3D" id="1.10.287.130">
    <property type="match status" value="1"/>
</dbReference>
<evidence type="ECO:0000256" key="9">
    <source>
        <dbReference type="ARBA" id="ARBA00023012"/>
    </source>
</evidence>
<evidence type="ECO:0000256" key="7">
    <source>
        <dbReference type="ARBA" id="ARBA00022777"/>
    </source>
</evidence>
<dbReference type="PANTHER" id="PTHR45453:SF1">
    <property type="entry name" value="PHOSPHATE REGULON SENSOR PROTEIN PHOR"/>
    <property type="match status" value="1"/>
</dbReference>
<feature type="transmembrane region" description="Helical" evidence="10">
    <location>
        <begin position="12"/>
        <end position="34"/>
    </location>
</feature>
<dbReference type="SUPFAM" id="SSF55874">
    <property type="entry name" value="ATPase domain of HSP90 chaperone/DNA topoisomerase II/histidine kinase"/>
    <property type="match status" value="1"/>
</dbReference>
<protein>
    <recommendedName>
        <fullName evidence="3">histidine kinase</fullName>
        <ecNumber evidence="3">2.7.13.3</ecNumber>
    </recommendedName>
</protein>
<evidence type="ECO:0000256" key="3">
    <source>
        <dbReference type="ARBA" id="ARBA00012438"/>
    </source>
</evidence>
<keyword evidence="9" id="KW-0902">Two-component regulatory system</keyword>
<feature type="domain" description="Histidine kinase" evidence="11">
    <location>
        <begin position="366"/>
        <end position="589"/>
    </location>
</feature>
<evidence type="ECO:0000256" key="2">
    <source>
        <dbReference type="ARBA" id="ARBA00004370"/>
    </source>
</evidence>
<dbReference type="InterPro" id="IPR050351">
    <property type="entry name" value="BphY/WalK/GraS-like"/>
</dbReference>
<sequence>MNMRRQLTLRFVLQLGIAGTIVLIMSAVTVVWMLQKFNEISITRDFASVGLEKLVESSELGPEGMRFDPSLLKQVKENGGWLQSLDELGQVESSYNTPADVPKQYGPGELVAYWTGKQPFAYHLAVWIQQKNGRLYTLVYGAPNYMQPVLTQVSNGGFAVQGGQLVVPDAMVNELKKGQVFMQLLDQAGAELASYNKPDAIPGQYSVQELALRTLYSDRYGYLIQTSYNEQTKQTWIVGQKNTGTGAAGKNPLIPAEAQIVILGVVAMFAAMLILFLLLSLWQARRFGAPLLHMLVWLDAIGNAVYQEPLDRKGLPRSRMPSGKWRRRYRVFADVILSIDKLSAALQREQEMRKQTESLREEWIAGVTHDLKTPLSSITGYAHLLAEPKYDWSQADVRKFSATMLEKSAHMDMLISDLAMTYRLKTGILPPEIEEVELNGWLRDTLQLAADDPLFGKGRIRFQASAQKAVWVQLYTPWLERVVNNIAANALLHNAPDTVLTVSLIVSEEKKHEGMTIEFADNGGGMDESTLNRLFERYYRGTDTASTPNGSGLGMAIAKGLTEAMGGKITVVTTLGRGTIIRLIWKNTIVRTDAAGASE</sequence>
<proteinExistence type="predicted"/>
<feature type="transmembrane region" description="Helical" evidence="10">
    <location>
        <begin position="260"/>
        <end position="282"/>
    </location>
</feature>
<dbReference type="SUPFAM" id="SSF47384">
    <property type="entry name" value="Homodimeric domain of signal transducing histidine kinase"/>
    <property type="match status" value="1"/>
</dbReference>
<evidence type="ECO:0000259" key="11">
    <source>
        <dbReference type="PROSITE" id="PS50109"/>
    </source>
</evidence>
<keyword evidence="5" id="KW-0808">Transferase</keyword>
<keyword evidence="10" id="KW-1133">Transmembrane helix</keyword>
<dbReference type="InterPro" id="IPR003594">
    <property type="entry name" value="HATPase_dom"/>
</dbReference>
<dbReference type="InterPro" id="IPR005467">
    <property type="entry name" value="His_kinase_dom"/>
</dbReference>
<keyword evidence="4" id="KW-0597">Phosphoprotein</keyword>
<evidence type="ECO:0000256" key="10">
    <source>
        <dbReference type="SAM" id="Phobius"/>
    </source>
</evidence>
<dbReference type="CDD" id="cd00075">
    <property type="entry name" value="HATPase"/>
    <property type="match status" value="1"/>
</dbReference>
<keyword evidence="10" id="KW-0812">Transmembrane</keyword>
<organism evidence="12">
    <name type="scientific">Paenibacillus sp. BIHB 4019</name>
    <dbReference type="NCBI Taxonomy" id="1870819"/>
    <lineage>
        <taxon>Bacteria</taxon>
        <taxon>Bacillati</taxon>
        <taxon>Bacillota</taxon>
        <taxon>Bacilli</taxon>
        <taxon>Bacillales</taxon>
        <taxon>Paenibacillaceae</taxon>
        <taxon>Paenibacillus</taxon>
    </lineage>
</organism>
<comment type="subcellular location">
    <subcellularLocation>
        <location evidence="2">Membrane</location>
    </subcellularLocation>
</comment>
<dbReference type="EC" id="2.7.13.3" evidence="3"/>
<dbReference type="InterPro" id="IPR004358">
    <property type="entry name" value="Sig_transdc_His_kin-like_C"/>
</dbReference>
<accession>A0A1B2DE09</accession>
<dbReference type="GO" id="GO:0005524">
    <property type="term" value="F:ATP binding"/>
    <property type="evidence" value="ECO:0007669"/>
    <property type="project" value="UniProtKB-KW"/>
</dbReference>
<dbReference type="SMART" id="SM00388">
    <property type="entry name" value="HisKA"/>
    <property type="match status" value="1"/>
</dbReference>
<dbReference type="InterPro" id="IPR036097">
    <property type="entry name" value="HisK_dim/P_sf"/>
</dbReference>
<keyword evidence="10" id="KW-0472">Membrane</keyword>
<keyword evidence="6" id="KW-0547">Nucleotide-binding</keyword>
<dbReference type="GO" id="GO:0000155">
    <property type="term" value="F:phosphorelay sensor kinase activity"/>
    <property type="evidence" value="ECO:0007669"/>
    <property type="project" value="InterPro"/>
</dbReference>
<dbReference type="Gene3D" id="3.30.565.10">
    <property type="entry name" value="Histidine kinase-like ATPase, C-terminal domain"/>
    <property type="match status" value="1"/>
</dbReference>
<dbReference type="AlphaFoldDB" id="A0A1B2DE09"/>
<dbReference type="Pfam" id="PF02518">
    <property type="entry name" value="HATPase_c"/>
    <property type="match status" value="1"/>
</dbReference>
<dbReference type="InterPro" id="IPR036890">
    <property type="entry name" value="HATPase_C_sf"/>
</dbReference>
<evidence type="ECO:0000256" key="8">
    <source>
        <dbReference type="ARBA" id="ARBA00022840"/>
    </source>
</evidence>
<keyword evidence="7" id="KW-0418">Kinase</keyword>
<gene>
    <name evidence="12" type="ORF">BBD42_05175</name>
</gene>
<dbReference type="InterPro" id="IPR003661">
    <property type="entry name" value="HisK_dim/P_dom"/>
</dbReference>
<dbReference type="PROSITE" id="PS50109">
    <property type="entry name" value="HIS_KIN"/>
    <property type="match status" value="1"/>
</dbReference>
<comment type="catalytic activity">
    <reaction evidence="1">
        <text>ATP + protein L-histidine = ADP + protein N-phospho-L-histidine.</text>
        <dbReference type="EC" id="2.7.13.3"/>
    </reaction>
</comment>
<dbReference type="Pfam" id="PF00512">
    <property type="entry name" value="HisKA"/>
    <property type="match status" value="1"/>
</dbReference>
<keyword evidence="8" id="KW-0067">ATP-binding</keyword>
<reference evidence="12" key="1">
    <citation type="submission" date="2016-08" db="EMBL/GenBank/DDBJ databases">
        <title>Complete Genome Seqeunce of Paenibacillus sp. BIHB 4019 from tea rhizoplane.</title>
        <authorList>
            <person name="Thakur R."/>
            <person name="Swarnkar M.K."/>
            <person name="Gulati A."/>
        </authorList>
    </citation>
    <scope>NUCLEOTIDE SEQUENCE [LARGE SCALE GENOMIC DNA]</scope>
    <source>
        <strain evidence="12">BIHB4019</strain>
    </source>
</reference>
<dbReference type="SMART" id="SM00387">
    <property type="entry name" value="HATPase_c"/>
    <property type="match status" value="1"/>
</dbReference>